<proteinExistence type="predicted"/>
<evidence type="ECO:0000313" key="1">
    <source>
        <dbReference type="EMBL" id="KAJ4850734.1"/>
    </source>
</evidence>
<organism evidence="1 2">
    <name type="scientific">Turnera subulata</name>
    <dbReference type="NCBI Taxonomy" id="218843"/>
    <lineage>
        <taxon>Eukaryota</taxon>
        <taxon>Viridiplantae</taxon>
        <taxon>Streptophyta</taxon>
        <taxon>Embryophyta</taxon>
        <taxon>Tracheophyta</taxon>
        <taxon>Spermatophyta</taxon>
        <taxon>Magnoliopsida</taxon>
        <taxon>eudicotyledons</taxon>
        <taxon>Gunneridae</taxon>
        <taxon>Pentapetalae</taxon>
        <taxon>rosids</taxon>
        <taxon>fabids</taxon>
        <taxon>Malpighiales</taxon>
        <taxon>Passifloraceae</taxon>
        <taxon>Turnera</taxon>
    </lineage>
</organism>
<dbReference type="EMBL" id="JAKUCV010000239">
    <property type="protein sequence ID" value="KAJ4850734.1"/>
    <property type="molecule type" value="Genomic_DNA"/>
</dbReference>
<dbReference type="AlphaFoldDB" id="A0A9Q0GLH8"/>
<comment type="caution">
    <text evidence="1">The sequence shown here is derived from an EMBL/GenBank/DDBJ whole genome shotgun (WGS) entry which is preliminary data.</text>
</comment>
<keyword evidence="2" id="KW-1185">Reference proteome</keyword>
<reference evidence="1" key="1">
    <citation type="submission" date="2022-02" db="EMBL/GenBank/DDBJ databases">
        <authorList>
            <person name="Henning P.M."/>
            <person name="McCubbin A.G."/>
            <person name="Shore J.S."/>
        </authorList>
    </citation>
    <scope>NUCLEOTIDE SEQUENCE</scope>
    <source>
        <strain evidence="1">F60SS</strain>
        <tissue evidence="1">Leaves</tissue>
    </source>
</reference>
<evidence type="ECO:0000313" key="2">
    <source>
        <dbReference type="Proteomes" id="UP001141552"/>
    </source>
</evidence>
<protein>
    <submittedName>
        <fullName evidence="1">Uncharacterized protein</fullName>
    </submittedName>
</protein>
<reference evidence="1" key="2">
    <citation type="journal article" date="2023" name="Plants (Basel)">
        <title>Annotation of the Turnera subulata (Passifloraceae) Draft Genome Reveals the S-Locus Evolved after the Divergence of Turneroideae from Passifloroideae in a Stepwise Manner.</title>
        <authorList>
            <person name="Henning P.M."/>
            <person name="Roalson E.H."/>
            <person name="Mir W."/>
            <person name="McCubbin A.G."/>
            <person name="Shore J.S."/>
        </authorList>
    </citation>
    <scope>NUCLEOTIDE SEQUENCE</scope>
    <source>
        <strain evidence="1">F60SS</strain>
    </source>
</reference>
<gene>
    <name evidence="1" type="ORF">Tsubulata_035938</name>
</gene>
<sequence>MLHVAAELATTQLEQQQHLWLSLLCSCLFHPSPPAPWTRRGDLCRVSGVLLLREPGGEAKILI</sequence>
<accession>A0A9Q0GLH8</accession>
<name>A0A9Q0GLH8_9ROSI</name>
<dbReference type="Proteomes" id="UP001141552">
    <property type="component" value="Unassembled WGS sequence"/>
</dbReference>